<feature type="transmembrane region" description="Helical" evidence="8">
    <location>
        <begin position="33"/>
        <end position="55"/>
    </location>
</feature>
<dbReference type="EMBL" id="JBHSMT010000012">
    <property type="protein sequence ID" value="MFC5473752.1"/>
    <property type="molecule type" value="Genomic_DNA"/>
</dbReference>
<evidence type="ECO:0000256" key="2">
    <source>
        <dbReference type="ARBA" id="ARBA00010100"/>
    </source>
</evidence>
<protein>
    <submittedName>
        <fullName evidence="9">Transporter</fullName>
    </submittedName>
</protein>
<feature type="transmembrane region" description="Helical" evidence="8">
    <location>
        <begin position="203"/>
        <end position="223"/>
    </location>
</feature>
<dbReference type="PANTHER" id="PTHR30003">
    <property type="entry name" value="L-LACTATE PERMEASE"/>
    <property type="match status" value="1"/>
</dbReference>
<feature type="transmembrane region" description="Helical" evidence="8">
    <location>
        <begin position="418"/>
        <end position="436"/>
    </location>
</feature>
<evidence type="ECO:0000313" key="9">
    <source>
        <dbReference type="EMBL" id="MFC5473752.1"/>
    </source>
</evidence>
<dbReference type="InterPro" id="IPR003804">
    <property type="entry name" value="Lactate_perm"/>
</dbReference>
<evidence type="ECO:0000313" key="10">
    <source>
        <dbReference type="Proteomes" id="UP001596045"/>
    </source>
</evidence>
<feature type="transmembrane region" description="Helical" evidence="8">
    <location>
        <begin position="334"/>
        <end position="354"/>
    </location>
</feature>
<evidence type="ECO:0000256" key="4">
    <source>
        <dbReference type="ARBA" id="ARBA00022475"/>
    </source>
</evidence>
<gene>
    <name evidence="9" type="ORF">ACFPM8_07250</name>
</gene>
<keyword evidence="7 8" id="KW-0472">Membrane</keyword>
<evidence type="ECO:0000256" key="3">
    <source>
        <dbReference type="ARBA" id="ARBA00022448"/>
    </source>
</evidence>
<feature type="transmembrane region" description="Helical" evidence="8">
    <location>
        <begin position="229"/>
        <end position="250"/>
    </location>
</feature>
<feature type="transmembrane region" description="Helical" evidence="8">
    <location>
        <begin position="300"/>
        <end position="318"/>
    </location>
</feature>
<comment type="subcellular location">
    <subcellularLocation>
        <location evidence="1">Cell membrane</location>
        <topology evidence="1">Multi-pass membrane protein</topology>
    </subcellularLocation>
</comment>
<keyword evidence="5 8" id="KW-0812">Transmembrane</keyword>
<keyword evidence="10" id="KW-1185">Reference proteome</keyword>
<reference evidence="10" key="1">
    <citation type="journal article" date="2019" name="Int. J. Syst. Evol. Microbiol.">
        <title>The Global Catalogue of Microorganisms (GCM) 10K type strain sequencing project: providing services to taxonomists for standard genome sequencing and annotation.</title>
        <authorList>
            <consortium name="The Broad Institute Genomics Platform"/>
            <consortium name="The Broad Institute Genome Sequencing Center for Infectious Disease"/>
            <person name="Wu L."/>
            <person name="Ma J."/>
        </authorList>
    </citation>
    <scope>NUCLEOTIDE SEQUENCE [LARGE SCALE GENOMIC DNA]</scope>
    <source>
        <strain evidence="10">JCM 17066</strain>
    </source>
</reference>
<feature type="transmembrane region" description="Helical" evidence="8">
    <location>
        <begin position="360"/>
        <end position="385"/>
    </location>
</feature>
<feature type="transmembrane region" description="Helical" evidence="8">
    <location>
        <begin position="148"/>
        <end position="168"/>
    </location>
</feature>
<feature type="transmembrane region" description="Helical" evidence="8">
    <location>
        <begin position="392"/>
        <end position="412"/>
    </location>
</feature>
<organism evidence="9 10">
    <name type="scientific">Paraherbaspirillum soli</name>
    <dbReference type="NCBI Taxonomy" id="631222"/>
    <lineage>
        <taxon>Bacteria</taxon>
        <taxon>Pseudomonadati</taxon>
        <taxon>Pseudomonadota</taxon>
        <taxon>Betaproteobacteria</taxon>
        <taxon>Burkholderiales</taxon>
        <taxon>Oxalobacteraceae</taxon>
        <taxon>Paraherbaspirillum</taxon>
    </lineage>
</organism>
<keyword evidence="3" id="KW-0813">Transport</keyword>
<feature type="transmembrane region" description="Helical" evidence="8">
    <location>
        <begin position="174"/>
        <end position="196"/>
    </location>
</feature>
<evidence type="ECO:0000256" key="7">
    <source>
        <dbReference type="ARBA" id="ARBA00023136"/>
    </source>
</evidence>
<feature type="transmembrane region" description="Helical" evidence="8">
    <location>
        <begin position="118"/>
        <end position="136"/>
    </location>
</feature>
<feature type="transmembrane region" description="Helical" evidence="8">
    <location>
        <begin position="262"/>
        <end position="280"/>
    </location>
</feature>
<feature type="transmembrane region" description="Helical" evidence="8">
    <location>
        <begin position="6"/>
        <end position="21"/>
    </location>
</feature>
<proteinExistence type="inferred from homology"/>
<feature type="transmembrane region" description="Helical" evidence="8">
    <location>
        <begin position="61"/>
        <end position="80"/>
    </location>
</feature>
<dbReference type="Proteomes" id="UP001596045">
    <property type="component" value="Unassembled WGS sequence"/>
</dbReference>
<sequence>MFALLNMSPIALVISMIMFFRRPPIEAAIGGAILAVVLWLSGMTVPVTALIGSAIAADTAVLFASTAFVIAPGLLFVVLIERIGVNQALSDWVKGLGWGPSARIVFVVLGLAPLLEAMTGFGVSLIATVPLLFALLERRVALKVAMTGMAIMPWGTLGLATVVGATLAHLDPSALGSMSAFTSAPVFAMMVLIALWVSGQRNILAFGFGLAFAALFVLILYLFNHYVGPEIAGVGAAASIAVFGLLAAKLSSQTSIAWPKAAWPYAALLTIIIGLKTINAMTGLDTAFIVKGVEVSWKPFASPGIALLIVDAILLVYANSDQVMSKFLMRAKRPLLTIMFFLLMSQTLVKAGFLDHAKELLSTLAPTALAPLIAAFGGIAGYLTGSNVGGNAIVMPSIAHLTLPAHALDVLAAVQNSAAGHAALGSLPIVAIILGLAKAERQEEQELVRFGCLLAVLNSVAVGLMGMALASYLAH</sequence>
<evidence type="ECO:0000256" key="8">
    <source>
        <dbReference type="SAM" id="Phobius"/>
    </source>
</evidence>
<evidence type="ECO:0000256" key="5">
    <source>
        <dbReference type="ARBA" id="ARBA00022692"/>
    </source>
</evidence>
<keyword evidence="6 8" id="KW-1133">Transmembrane helix</keyword>
<dbReference type="RefSeq" id="WP_378996520.1">
    <property type="nucleotide sequence ID" value="NZ_JBHSMT010000012.1"/>
</dbReference>
<comment type="caution">
    <text evidence="9">The sequence shown here is derived from an EMBL/GenBank/DDBJ whole genome shotgun (WGS) entry which is preliminary data.</text>
</comment>
<keyword evidence="4" id="KW-1003">Cell membrane</keyword>
<accession>A0ABW0M9Y3</accession>
<dbReference type="PANTHER" id="PTHR30003:SF0">
    <property type="entry name" value="GLYCOLATE PERMEASE GLCA-RELATED"/>
    <property type="match status" value="1"/>
</dbReference>
<evidence type="ECO:0000256" key="6">
    <source>
        <dbReference type="ARBA" id="ARBA00022989"/>
    </source>
</evidence>
<evidence type="ECO:0000256" key="1">
    <source>
        <dbReference type="ARBA" id="ARBA00004651"/>
    </source>
</evidence>
<comment type="similarity">
    <text evidence="2">Belongs to the lactate permease family.</text>
</comment>
<feature type="transmembrane region" description="Helical" evidence="8">
    <location>
        <begin position="448"/>
        <end position="474"/>
    </location>
</feature>
<name>A0ABW0M9Y3_9BURK</name>